<dbReference type="InterPro" id="IPR009056">
    <property type="entry name" value="Cyt_c-like_dom"/>
</dbReference>
<sequence length="164" mass="16756">MALQQIRAPLATGGRCAPPRPAARRSRVAARAAESEPRMVWGGALRLAAAAAAAAALAGCGAAAPPPAVAAVTETFAAKCAGCHMNGGNVLQAGATLFTEDLQRNGRADPEGLYQIVYSGKGKMPGFGTECAPKGACTFGPRLSDEEVREMADYVAERAAAAWK</sequence>
<feature type="domain" description="Cytochrome c" evidence="15">
    <location>
        <begin position="67"/>
        <end position="159"/>
    </location>
</feature>
<dbReference type="GO" id="GO:0009543">
    <property type="term" value="C:chloroplast thylakoid lumen"/>
    <property type="evidence" value="ECO:0007669"/>
    <property type="project" value="UniProtKB-SubCell"/>
</dbReference>
<dbReference type="InParanoid" id="A0A2V0NQ75"/>
<evidence type="ECO:0000256" key="5">
    <source>
        <dbReference type="ARBA" id="ARBA00022531"/>
    </source>
</evidence>
<dbReference type="GO" id="GO:0015979">
    <property type="term" value="P:photosynthesis"/>
    <property type="evidence" value="ECO:0007669"/>
    <property type="project" value="UniProtKB-KW"/>
</dbReference>
<keyword evidence="7 14" id="KW-0479">Metal-binding</keyword>
<dbReference type="GO" id="GO:0020037">
    <property type="term" value="F:heme binding"/>
    <property type="evidence" value="ECO:0007669"/>
    <property type="project" value="InterPro"/>
</dbReference>
<dbReference type="AlphaFoldDB" id="A0A2V0NQ75"/>
<evidence type="ECO:0000256" key="7">
    <source>
        <dbReference type="ARBA" id="ARBA00022723"/>
    </source>
</evidence>
<dbReference type="EMBL" id="BDRX01000010">
    <property type="protein sequence ID" value="GBF89429.1"/>
    <property type="molecule type" value="Genomic_DNA"/>
</dbReference>
<evidence type="ECO:0000256" key="1">
    <source>
        <dbReference type="ARBA" id="ARBA00002347"/>
    </source>
</evidence>
<evidence type="ECO:0000256" key="13">
    <source>
        <dbReference type="ARBA" id="ARBA00033211"/>
    </source>
</evidence>
<evidence type="ECO:0000259" key="15">
    <source>
        <dbReference type="PROSITE" id="PS51007"/>
    </source>
</evidence>
<evidence type="ECO:0000256" key="11">
    <source>
        <dbReference type="ARBA" id="ARBA00030448"/>
    </source>
</evidence>
<keyword evidence="5" id="KW-0602">Photosynthesis</keyword>
<organism evidence="16 17">
    <name type="scientific">Raphidocelis subcapitata</name>
    <dbReference type="NCBI Taxonomy" id="307507"/>
    <lineage>
        <taxon>Eukaryota</taxon>
        <taxon>Viridiplantae</taxon>
        <taxon>Chlorophyta</taxon>
        <taxon>core chlorophytes</taxon>
        <taxon>Chlorophyceae</taxon>
        <taxon>CS clade</taxon>
        <taxon>Sphaeropleales</taxon>
        <taxon>Selenastraceae</taxon>
        <taxon>Raphidocelis</taxon>
    </lineage>
</organism>
<protein>
    <recommendedName>
        <fullName evidence="13">Cytochrome c-553</fullName>
    </recommendedName>
    <alternativeName>
        <fullName evidence="12">Cytochrome c553</fullName>
    </alternativeName>
    <alternativeName>
        <fullName evidence="11">Soluble cytochrome f</fullName>
    </alternativeName>
</protein>
<dbReference type="PANTHER" id="PTHR34688:SF2">
    <property type="entry name" value="CYTOCHROME C6, CHLOROPLASTIC"/>
    <property type="match status" value="1"/>
</dbReference>
<keyword evidence="10" id="KW-0793">Thylakoid</keyword>
<keyword evidence="6 14" id="KW-0349">Heme</keyword>
<dbReference type="Pfam" id="PF13442">
    <property type="entry name" value="Cytochrome_CBB3"/>
    <property type="match status" value="1"/>
</dbReference>
<evidence type="ECO:0000313" key="17">
    <source>
        <dbReference type="Proteomes" id="UP000247498"/>
    </source>
</evidence>
<evidence type="ECO:0000256" key="3">
    <source>
        <dbReference type="ARBA" id="ARBA00009650"/>
    </source>
</evidence>
<comment type="subcellular location">
    <subcellularLocation>
        <location evidence="2">Plastid</location>
        <location evidence="2">Chloroplast thylakoid lumen</location>
    </subcellularLocation>
</comment>
<evidence type="ECO:0000256" key="14">
    <source>
        <dbReference type="PROSITE-ProRule" id="PRU00433"/>
    </source>
</evidence>
<dbReference type="SUPFAM" id="SSF46626">
    <property type="entry name" value="Cytochrome c"/>
    <property type="match status" value="1"/>
</dbReference>
<dbReference type="PROSITE" id="PS51007">
    <property type="entry name" value="CYTC"/>
    <property type="match status" value="1"/>
</dbReference>
<comment type="function">
    <text evidence="1">Functions as an electron carrier between membrane-bound cytochrome b6-f and photosystem I in oxygenic photosynthesis.</text>
</comment>
<keyword evidence="8" id="KW-0249">Electron transport</keyword>
<dbReference type="GO" id="GO:0005506">
    <property type="term" value="F:iron ion binding"/>
    <property type="evidence" value="ECO:0007669"/>
    <property type="project" value="InterPro"/>
</dbReference>
<comment type="similarity">
    <text evidence="3">Belongs to the cytochrome c family. PetJ subfamily.</text>
</comment>
<evidence type="ECO:0000256" key="8">
    <source>
        <dbReference type="ARBA" id="ARBA00022982"/>
    </source>
</evidence>
<dbReference type="FunCoup" id="A0A2V0NQ75">
    <property type="interactions" value="24"/>
</dbReference>
<evidence type="ECO:0000256" key="4">
    <source>
        <dbReference type="ARBA" id="ARBA00022448"/>
    </source>
</evidence>
<accession>A0A2V0NQ75</accession>
<dbReference type="GO" id="GO:0009055">
    <property type="term" value="F:electron transfer activity"/>
    <property type="evidence" value="ECO:0007669"/>
    <property type="project" value="InterPro"/>
</dbReference>
<dbReference type="FunFam" id="1.10.760.10:FF:000021">
    <property type="entry name" value="Cytochrome c6, chloroplastic"/>
    <property type="match status" value="1"/>
</dbReference>
<evidence type="ECO:0000256" key="10">
    <source>
        <dbReference type="ARBA" id="ARBA00023078"/>
    </source>
</evidence>
<dbReference type="PRINTS" id="PR00605">
    <property type="entry name" value="CYTCHROMECIC"/>
</dbReference>
<evidence type="ECO:0000313" key="16">
    <source>
        <dbReference type="EMBL" id="GBF89429.1"/>
    </source>
</evidence>
<reference evidence="16 17" key="1">
    <citation type="journal article" date="2018" name="Sci. Rep.">
        <title>Raphidocelis subcapitata (=Pseudokirchneriella subcapitata) provides an insight into genome evolution and environmental adaptations in the Sphaeropleales.</title>
        <authorList>
            <person name="Suzuki S."/>
            <person name="Yamaguchi H."/>
            <person name="Nakajima N."/>
            <person name="Kawachi M."/>
        </authorList>
    </citation>
    <scope>NUCLEOTIDE SEQUENCE [LARGE SCALE GENOMIC DNA]</scope>
    <source>
        <strain evidence="16 17">NIES-35</strain>
    </source>
</reference>
<dbReference type="PANTHER" id="PTHR34688">
    <property type="entry name" value="CYTOCHROME C6, CHLOROPLASTIC"/>
    <property type="match status" value="1"/>
</dbReference>
<keyword evidence="17" id="KW-1185">Reference proteome</keyword>
<proteinExistence type="inferred from homology"/>
<dbReference type="InterPro" id="IPR023655">
    <property type="entry name" value="Cyt_C6"/>
</dbReference>
<comment type="caution">
    <text evidence="16">The sequence shown here is derived from an EMBL/GenBank/DDBJ whole genome shotgun (WGS) entry which is preliminary data.</text>
</comment>
<name>A0A2V0NQ75_9CHLO</name>
<evidence type="ECO:0000256" key="2">
    <source>
        <dbReference type="ARBA" id="ARBA00004456"/>
    </source>
</evidence>
<dbReference type="Proteomes" id="UP000247498">
    <property type="component" value="Unassembled WGS sequence"/>
</dbReference>
<dbReference type="Gene3D" id="1.10.760.10">
    <property type="entry name" value="Cytochrome c-like domain"/>
    <property type="match status" value="1"/>
</dbReference>
<evidence type="ECO:0000256" key="9">
    <source>
        <dbReference type="ARBA" id="ARBA00023004"/>
    </source>
</evidence>
<dbReference type="OrthoDB" id="1930491at2759"/>
<keyword evidence="4" id="KW-0813">Transport</keyword>
<gene>
    <name evidence="16" type="ORF">Rsub_02001</name>
</gene>
<evidence type="ECO:0000256" key="12">
    <source>
        <dbReference type="ARBA" id="ARBA00031247"/>
    </source>
</evidence>
<dbReference type="InterPro" id="IPR036909">
    <property type="entry name" value="Cyt_c-like_dom_sf"/>
</dbReference>
<keyword evidence="9 14" id="KW-0408">Iron</keyword>
<evidence type="ECO:0000256" key="6">
    <source>
        <dbReference type="ARBA" id="ARBA00022617"/>
    </source>
</evidence>
<dbReference type="InterPro" id="IPR008168">
    <property type="entry name" value="Cyt_C_IC"/>
</dbReference>